<feature type="repeat" description="Pumilio" evidence="3">
    <location>
        <begin position="785"/>
        <end position="820"/>
    </location>
</feature>
<feature type="repeat" description="Pumilio" evidence="3">
    <location>
        <begin position="821"/>
        <end position="856"/>
    </location>
</feature>
<evidence type="ECO:0000256" key="3">
    <source>
        <dbReference type="PROSITE-ProRule" id="PRU00317"/>
    </source>
</evidence>
<feature type="domain" description="PUM-HD" evidence="6">
    <location>
        <begin position="583"/>
        <end position="920"/>
    </location>
</feature>
<dbReference type="InterPro" id="IPR033133">
    <property type="entry name" value="PUM-HD"/>
</dbReference>
<dbReference type="Pfam" id="PF00806">
    <property type="entry name" value="PUF"/>
    <property type="match status" value="8"/>
</dbReference>
<sequence>MDPNEMRFRTQQSPRSDATTMNSLVSPPRNRLSQTMSSQDPRSTLSRRFTTDSGRVPTLSSSAAPRGQDPSEYQTMQHLQLIEKKRMEYERIREQKRLFDAELAKHEVELGAMLEEHGRLSGHQSEPTTPPEYRENPSGFPSVFSRPNRYSLSSLTSPPGLANRSARSGSVLASPQSGIPLSRFAFDDQLPSWSVPGSRRNSDEDEKEEAVRQDPTSHRSTNAVNRYSMPVTKSRTAFYDINLDQANTTGFLFGDDDNVIEGKLYNQASNEDNFPVLRREPNMSPPSSAGMNHARAPSYDQNVGTAPDGWSQQHRAIRSTSAIGASQPNNAANMTDASQSNPSSEATIIAARPAAFRHSLEMKSMDQKYTDPASDVPTPTNNGSVLATPPKLQPSFSANDIPTLKSVSGSTVGSTPNQAAQQHLHNHNASMGRIPAGALPSRHSRELSGDTRDNIAAANYQSIGSSLHANAPSFGPALGQSSAVLQGPVLSQPSQTPVPPIMAPSQAMTPYNNNNNGGYYAPNGYGNVGPANGGANYHGVPLLAQMQGMSLNGGGNTYSAQNYTGYAPVYAPHQPRDSQQRIMASRRQQDNEAMSRFNGTTLESYGGSIYELCKDQHGCRFLQKQLESRNPDHVHMIWLETCSHVIELMTDPFGNYLCQKLFEFCNDDERTVLVQNASKDMVRIALNQHGTRALQKMIEHLSNNEQVSLITAALRDRVVELIQDLNGNHVIQKCLTKLSALDAHFIFEAVGTSCVEVGTHRHGCCVLQRCIDHASGDQKLLLIQRITEHAVTLVQDPFGNYVVQYIIDLNEPIFTEPVVQKFHGRICQLSRHKFSSNVIEKCLRCASDESKDMIVDELLAPSEMDRLIRDSYANYVVQTALEHATHYMKQRLVDIIRPILPTVRQTPYGRKIQAKVSAYDSTNGRSSGQVTPADSTQGQIPNRPAQTRGMSNTTSILTPGAFQNGANGLNNRGAQVFPTSASLTVPPPQSQHPQQYAPPQFGNHIAGTAFAQGQGASGPVHGGPVYNGALNPPMASDNGEQNFF</sequence>
<keyword evidence="1" id="KW-0677">Repeat</keyword>
<reference evidence="7" key="1">
    <citation type="submission" date="2023-06" db="EMBL/GenBank/DDBJ databases">
        <authorList>
            <person name="Noh H."/>
        </authorList>
    </citation>
    <scope>NUCLEOTIDE SEQUENCE</scope>
    <source>
        <strain evidence="7">DUCC20226</strain>
    </source>
</reference>
<gene>
    <name evidence="7" type="ORF">N8I77_006156</name>
</gene>
<proteinExistence type="predicted"/>
<feature type="region of interest" description="Disordered" evidence="5">
    <location>
        <begin position="919"/>
        <end position="949"/>
    </location>
</feature>
<dbReference type="CDD" id="cd07920">
    <property type="entry name" value="Pumilio"/>
    <property type="match status" value="1"/>
</dbReference>
<evidence type="ECO:0000313" key="7">
    <source>
        <dbReference type="EMBL" id="KAK2607488.1"/>
    </source>
</evidence>
<organism evidence="7 8">
    <name type="scientific">Phomopsis amygdali</name>
    <name type="common">Fusicoccum amygdali</name>
    <dbReference type="NCBI Taxonomy" id="1214568"/>
    <lineage>
        <taxon>Eukaryota</taxon>
        <taxon>Fungi</taxon>
        <taxon>Dikarya</taxon>
        <taxon>Ascomycota</taxon>
        <taxon>Pezizomycotina</taxon>
        <taxon>Sordariomycetes</taxon>
        <taxon>Sordariomycetidae</taxon>
        <taxon>Diaporthales</taxon>
        <taxon>Diaporthaceae</taxon>
        <taxon>Diaporthe</taxon>
    </lineage>
</organism>
<feature type="repeat" description="Pumilio" evidence="3">
    <location>
        <begin position="749"/>
        <end position="784"/>
    </location>
</feature>
<comment type="function">
    <text evidence="2">RNA-binding nucleolar protein required for pre-rRNA processing. Involved in production of 18S rRNA and assembly of small ribosomal subunit.</text>
</comment>
<feature type="repeat" description="Pumilio" evidence="3">
    <location>
        <begin position="857"/>
        <end position="894"/>
    </location>
</feature>
<keyword evidence="4" id="KW-0175">Coiled coil</keyword>
<dbReference type="InterPro" id="IPR033712">
    <property type="entry name" value="Pumilio_RNA-bd"/>
</dbReference>
<dbReference type="GO" id="GO:0005737">
    <property type="term" value="C:cytoplasm"/>
    <property type="evidence" value="ECO:0007669"/>
    <property type="project" value="TreeGrafter"/>
</dbReference>
<dbReference type="InterPro" id="IPR016024">
    <property type="entry name" value="ARM-type_fold"/>
</dbReference>
<name>A0AAD9SH74_PHOAM</name>
<feature type="compositionally biased region" description="Polar residues" evidence="5">
    <location>
        <begin position="165"/>
        <end position="174"/>
    </location>
</feature>
<dbReference type="EMBL" id="JAUJFL010000003">
    <property type="protein sequence ID" value="KAK2607488.1"/>
    <property type="molecule type" value="Genomic_DNA"/>
</dbReference>
<feature type="compositionally biased region" description="Polar residues" evidence="5">
    <location>
        <begin position="148"/>
        <end position="157"/>
    </location>
</feature>
<feature type="repeat" description="Pumilio" evidence="3">
    <location>
        <begin position="640"/>
        <end position="675"/>
    </location>
</feature>
<feature type="region of interest" description="Disordered" evidence="5">
    <location>
        <begin position="1"/>
        <end position="72"/>
    </location>
</feature>
<protein>
    <recommendedName>
        <fullName evidence="6">PUM-HD domain-containing protein</fullName>
    </recommendedName>
</protein>
<dbReference type="InterPro" id="IPR001313">
    <property type="entry name" value="Pumilio_RNA-bd_rpt"/>
</dbReference>
<dbReference type="FunFam" id="1.25.10.10:FF:000237">
    <property type="entry name" value="Pumilio homolog 9"/>
    <property type="match status" value="1"/>
</dbReference>
<dbReference type="InterPro" id="IPR011989">
    <property type="entry name" value="ARM-like"/>
</dbReference>
<evidence type="ECO:0000256" key="1">
    <source>
        <dbReference type="ARBA" id="ARBA00022737"/>
    </source>
</evidence>
<evidence type="ECO:0000313" key="8">
    <source>
        <dbReference type="Proteomes" id="UP001265746"/>
    </source>
</evidence>
<dbReference type="Gene3D" id="1.25.10.10">
    <property type="entry name" value="Leucine-rich Repeat Variant"/>
    <property type="match status" value="1"/>
</dbReference>
<feature type="compositionally biased region" description="Polar residues" evidence="5">
    <location>
        <begin position="299"/>
        <end position="345"/>
    </location>
</feature>
<dbReference type="PANTHER" id="PTHR12537:SF13">
    <property type="entry name" value="PUMILIO HOMOLOGY DOMAIN FAMILY MEMBER 4"/>
    <property type="match status" value="1"/>
</dbReference>
<dbReference type="SMART" id="SM00025">
    <property type="entry name" value="Pumilio"/>
    <property type="match status" value="8"/>
</dbReference>
<dbReference type="GO" id="GO:0003729">
    <property type="term" value="F:mRNA binding"/>
    <property type="evidence" value="ECO:0007669"/>
    <property type="project" value="TreeGrafter"/>
</dbReference>
<feature type="repeat" description="Pumilio" evidence="3">
    <location>
        <begin position="601"/>
        <end position="639"/>
    </location>
</feature>
<evidence type="ECO:0000256" key="2">
    <source>
        <dbReference type="ARBA" id="ARBA00024893"/>
    </source>
</evidence>
<comment type="caution">
    <text evidence="7">The sequence shown here is derived from an EMBL/GenBank/DDBJ whole genome shotgun (WGS) entry which is preliminary data.</text>
</comment>
<dbReference type="PROSITE" id="PS50303">
    <property type="entry name" value="PUM_HD"/>
    <property type="match status" value="1"/>
</dbReference>
<feature type="region of interest" description="Disordered" evidence="5">
    <location>
        <begin position="284"/>
        <end position="345"/>
    </location>
</feature>
<feature type="compositionally biased region" description="Polar residues" evidence="5">
    <location>
        <begin position="9"/>
        <end position="63"/>
    </location>
</feature>
<evidence type="ECO:0000256" key="4">
    <source>
        <dbReference type="SAM" id="Coils"/>
    </source>
</evidence>
<feature type="repeat" description="Pumilio" evidence="3">
    <location>
        <begin position="676"/>
        <end position="711"/>
    </location>
</feature>
<feature type="region of interest" description="Disordered" evidence="5">
    <location>
        <begin position="190"/>
        <end position="223"/>
    </location>
</feature>
<keyword evidence="8" id="KW-1185">Reference proteome</keyword>
<feature type="region of interest" description="Disordered" evidence="5">
    <location>
        <begin position="365"/>
        <end position="399"/>
    </location>
</feature>
<dbReference type="PANTHER" id="PTHR12537">
    <property type="entry name" value="RNA BINDING PROTEIN PUMILIO-RELATED"/>
    <property type="match status" value="1"/>
</dbReference>
<evidence type="ECO:0000256" key="5">
    <source>
        <dbReference type="SAM" id="MobiDB-lite"/>
    </source>
</evidence>
<feature type="region of interest" description="Disordered" evidence="5">
    <location>
        <begin position="118"/>
        <end position="174"/>
    </location>
</feature>
<dbReference type="GO" id="GO:0010608">
    <property type="term" value="P:post-transcriptional regulation of gene expression"/>
    <property type="evidence" value="ECO:0007669"/>
    <property type="project" value="TreeGrafter"/>
</dbReference>
<dbReference type="SUPFAM" id="SSF48371">
    <property type="entry name" value="ARM repeat"/>
    <property type="match status" value="1"/>
</dbReference>
<evidence type="ECO:0000259" key="6">
    <source>
        <dbReference type="PROSITE" id="PS50303"/>
    </source>
</evidence>
<feature type="repeat" description="Pumilio" evidence="3">
    <location>
        <begin position="713"/>
        <end position="748"/>
    </location>
</feature>
<dbReference type="PROSITE" id="PS50302">
    <property type="entry name" value="PUM"/>
    <property type="match status" value="8"/>
</dbReference>
<dbReference type="Proteomes" id="UP001265746">
    <property type="component" value="Unassembled WGS sequence"/>
</dbReference>
<accession>A0AAD9SH74</accession>
<dbReference type="AlphaFoldDB" id="A0AAD9SH74"/>
<feature type="coiled-coil region" evidence="4">
    <location>
        <begin position="82"/>
        <end position="109"/>
    </location>
</feature>